<evidence type="ECO:0000256" key="1">
    <source>
        <dbReference type="SAM" id="MobiDB-lite"/>
    </source>
</evidence>
<feature type="region of interest" description="Disordered" evidence="1">
    <location>
        <begin position="148"/>
        <end position="169"/>
    </location>
</feature>
<gene>
    <name evidence="2" type="ORF">DESPIGER_1721</name>
</gene>
<dbReference type="KEGG" id="dpg:DESPIGER_1721"/>
<organism evidence="2 3">
    <name type="scientific">Desulfovibrio piger</name>
    <dbReference type="NCBI Taxonomy" id="901"/>
    <lineage>
        <taxon>Bacteria</taxon>
        <taxon>Pseudomonadati</taxon>
        <taxon>Thermodesulfobacteriota</taxon>
        <taxon>Desulfovibrionia</taxon>
        <taxon>Desulfovibrionales</taxon>
        <taxon>Desulfovibrionaceae</taxon>
        <taxon>Desulfovibrio</taxon>
    </lineage>
</organism>
<reference evidence="3" key="1">
    <citation type="submission" date="2016-10" db="EMBL/GenBank/DDBJ databases">
        <authorList>
            <person name="Wegmann U."/>
        </authorList>
    </citation>
    <scope>NUCLEOTIDE SEQUENCE [LARGE SCALE GENOMIC DNA]</scope>
</reference>
<protein>
    <submittedName>
        <fullName evidence="2">Uncharacterized protein</fullName>
    </submittedName>
</protein>
<dbReference type="AlphaFoldDB" id="A0A1K1LFS5"/>
<dbReference type="EMBL" id="LT630450">
    <property type="protein sequence ID" value="SFV73557.1"/>
    <property type="molecule type" value="Genomic_DNA"/>
</dbReference>
<name>A0A1K1LFS5_9BACT</name>
<evidence type="ECO:0000313" key="2">
    <source>
        <dbReference type="EMBL" id="SFV73557.1"/>
    </source>
</evidence>
<sequence length="234" mass="24985">MRRAQCPVPARLSTRISENLHGRARQAPCKQRPVISTSHAGVTFRGALPAGALRFQEPHISVLPGGGFAGMEAAPHVSAGSPIFDRLTGKSFWKDGVRGGRTFFQKGFPPRRVFPHFKSSSAACGLALPARFPLRNGYPLLRRPFGVTPGRAPHQARPPAGSGETSGAGGALAVVPQPVPLFQQKKSPVDRGQSEPPAKRVVCSGPIRAYYRLRLKTLAFTLFKPSALAALATP</sequence>
<proteinExistence type="predicted"/>
<accession>A0A1K1LFS5</accession>
<dbReference type="Proteomes" id="UP000186323">
    <property type="component" value="Chromosome I"/>
</dbReference>
<evidence type="ECO:0000313" key="3">
    <source>
        <dbReference type="Proteomes" id="UP000186323"/>
    </source>
</evidence>
<keyword evidence="3" id="KW-1185">Reference proteome</keyword>